<dbReference type="EMBL" id="NPBQ01000114">
    <property type="protein sequence ID" value="PAD81676.1"/>
    <property type="molecule type" value="Genomic_DNA"/>
</dbReference>
<accession>A0AA91TQU9</accession>
<evidence type="ECO:0008006" key="3">
    <source>
        <dbReference type="Google" id="ProtNLM"/>
    </source>
</evidence>
<organism evidence="1 2">
    <name type="scientific">Niallia circulans</name>
    <name type="common">Bacillus circulans</name>
    <dbReference type="NCBI Taxonomy" id="1397"/>
    <lineage>
        <taxon>Bacteria</taxon>
        <taxon>Bacillati</taxon>
        <taxon>Bacillota</taxon>
        <taxon>Bacilli</taxon>
        <taxon>Bacillales</taxon>
        <taxon>Bacillaceae</taxon>
        <taxon>Niallia</taxon>
    </lineage>
</organism>
<gene>
    <name evidence="1" type="ORF">CHH57_18695</name>
</gene>
<sequence length="105" mass="12670">MMMLLNEELVRDCFYQVNKENTWKELNSQMYIWNEQNNTYYKIGEIGTVIWEYCKYPISEQQIVAMLMEDYEVSKEECEQQVEYFLAELLADNLLIKVDLKACLE</sequence>
<protein>
    <recommendedName>
        <fullName evidence="3">PqqD family protein</fullName>
    </recommendedName>
</protein>
<evidence type="ECO:0000313" key="2">
    <source>
        <dbReference type="Proteomes" id="UP000216961"/>
    </source>
</evidence>
<dbReference type="Gene3D" id="1.10.10.1150">
    <property type="entry name" value="Coenzyme PQQ synthesis protein D (PqqD)"/>
    <property type="match status" value="1"/>
</dbReference>
<reference evidence="1 2" key="1">
    <citation type="submission" date="2017-07" db="EMBL/GenBank/DDBJ databases">
        <title>Isolation and whole genome analysis of endospore-forming bacteria from heroin.</title>
        <authorList>
            <person name="Kalinowski J."/>
            <person name="Ahrens B."/>
            <person name="Al-Dilaimi A."/>
            <person name="Winkler A."/>
            <person name="Wibberg D."/>
            <person name="Schleenbecker U."/>
            <person name="Ruckert C."/>
            <person name="Wolfel R."/>
            <person name="Grass G."/>
        </authorList>
    </citation>
    <scope>NUCLEOTIDE SEQUENCE [LARGE SCALE GENOMIC DNA]</scope>
    <source>
        <strain evidence="1 2">7521-2</strain>
    </source>
</reference>
<dbReference type="InterPro" id="IPR008792">
    <property type="entry name" value="PQQD"/>
</dbReference>
<dbReference type="AlphaFoldDB" id="A0AA91TQU9"/>
<comment type="caution">
    <text evidence="1">The sequence shown here is derived from an EMBL/GenBank/DDBJ whole genome shotgun (WGS) entry which is preliminary data.</text>
</comment>
<proteinExistence type="predicted"/>
<dbReference type="InterPro" id="IPR041881">
    <property type="entry name" value="PqqD_sf"/>
</dbReference>
<dbReference type="Pfam" id="PF05402">
    <property type="entry name" value="PqqD"/>
    <property type="match status" value="1"/>
</dbReference>
<dbReference type="Proteomes" id="UP000216961">
    <property type="component" value="Unassembled WGS sequence"/>
</dbReference>
<evidence type="ECO:0000313" key="1">
    <source>
        <dbReference type="EMBL" id="PAD81676.1"/>
    </source>
</evidence>
<name>A0AA91TQU9_NIACI</name>